<evidence type="ECO:0000256" key="1">
    <source>
        <dbReference type="ARBA" id="ARBA00004323"/>
    </source>
</evidence>
<comment type="catalytic activity">
    <reaction evidence="19">
        <text>UDP-alpha-D-xylose + L-seryl-[protein] = 3-O-(beta-D-xylosyl)-L-seryl-[protein] + UDP + H(+)</text>
        <dbReference type="Rhea" id="RHEA:50192"/>
        <dbReference type="Rhea" id="RHEA-COMP:9863"/>
        <dbReference type="Rhea" id="RHEA-COMP:12567"/>
        <dbReference type="ChEBI" id="CHEBI:15378"/>
        <dbReference type="ChEBI" id="CHEBI:29999"/>
        <dbReference type="ChEBI" id="CHEBI:57632"/>
        <dbReference type="ChEBI" id="CHEBI:58223"/>
        <dbReference type="ChEBI" id="CHEBI:132085"/>
        <dbReference type="EC" id="2.4.2.26"/>
    </reaction>
</comment>
<dbReference type="InterPro" id="IPR003406">
    <property type="entry name" value="Glyco_trans_14"/>
</dbReference>
<evidence type="ECO:0000256" key="9">
    <source>
        <dbReference type="ARBA" id="ARBA00022692"/>
    </source>
</evidence>
<dbReference type="PROSITE" id="PS00022">
    <property type="entry name" value="EGF_1"/>
    <property type="match status" value="1"/>
</dbReference>
<evidence type="ECO:0000256" key="17">
    <source>
        <dbReference type="ARBA" id="ARBA00023180"/>
    </source>
</evidence>
<keyword evidence="14" id="KW-0333">Golgi apparatus</keyword>
<evidence type="ECO:0000256" key="12">
    <source>
        <dbReference type="ARBA" id="ARBA00022968"/>
    </source>
</evidence>
<accession>A0AAN7TUN1</accession>
<evidence type="ECO:0000256" key="13">
    <source>
        <dbReference type="ARBA" id="ARBA00022989"/>
    </source>
</evidence>
<dbReference type="InterPro" id="IPR000742">
    <property type="entry name" value="EGF"/>
</dbReference>
<comment type="subcellular location">
    <subcellularLocation>
        <location evidence="2">Endoplasmic reticulum membrane</location>
        <topology evidence="2">Single-pass type II membrane protein</topology>
    </subcellularLocation>
    <subcellularLocation>
        <location evidence="1">Golgi apparatus membrane</location>
        <topology evidence="1">Single-pass type II membrane protein</topology>
    </subcellularLocation>
</comment>
<protein>
    <recommendedName>
        <fullName evidence="6">protein xylosyltransferase</fullName>
        <ecNumber evidence="6">2.4.2.26</ecNumber>
    </recommendedName>
    <alternativeName>
        <fullName evidence="18">Peptide O-xylosyltransferase</fullName>
    </alternativeName>
</protein>
<keyword evidence="7" id="KW-0328">Glycosyltransferase</keyword>
<evidence type="ECO:0000256" key="16">
    <source>
        <dbReference type="ARBA" id="ARBA00023157"/>
    </source>
</evidence>
<dbReference type="GO" id="GO:0046872">
    <property type="term" value="F:metal ion binding"/>
    <property type="evidence" value="ECO:0007669"/>
    <property type="project" value="UniProtKB-KW"/>
</dbReference>
<dbReference type="PROSITE" id="PS01186">
    <property type="entry name" value="EGF_2"/>
    <property type="match status" value="1"/>
</dbReference>
<evidence type="ECO:0000256" key="5">
    <source>
        <dbReference type="ARBA" id="ARBA00010195"/>
    </source>
</evidence>
<feature type="region of interest" description="Disordered" evidence="20">
    <location>
        <begin position="109"/>
        <end position="128"/>
    </location>
</feature>
<evidence type="ECO:0000259" key="23">
    <source>
        <dbReference type="PROSITE" id="PS01186"/>
    </source>
</evidence>
<keyword evidence="21" id="KW-0732">Signal</keyword>
<dbReference type="EMBL" id="JAVFKY010000005">
    <property type="protein sequence ID" value="KAK5576341.1"/>
    <property type="molecule type" value="Genomic_DNA"/>
</dbReference>
<evidence type="ECO:0000256" key="15">
    <source>
        <dbReference type="ARBA" id="ARBA00023136"/>
    </source>
</evidence>
<dbReference type="Pfam" id="PF02485">
    <property type="entry name" value="Branch"/>
    <property type="match status" value="1"/>
</dbReference>
<evidence type="ECO:0000256" key="6">
    <source>
        <dbReference type="ARBA" id="ARBA00011972"/>
    </source>
</evidence>
<dbReference type="GO" id="GO:0000139">
    <property type="term" value="C:Golgi membrane"/>
    <property type="evidence" value="ECO:0007669"/>
    <property type="project" value="UniProtKB-SubCell"/>
</dbReference>
<keyword evidence="25" id="KW-1185">Reference proteome</keyword>
<evidence type="ECO:0000256" key="14">
    <source>
        <dbReference type="ARBA" id="ARBA00023034"/>
    </source>
</evidence>
<dbReference type="GO" id="GO:0050650">
    <property type="term" value="P:chondroitin sulfate proteoglycan biosynthetic process"/>
    <property type="evidence" value="ECO:0007669"/>
    <property type="project" value="TreeGrafter"/>
</dbReference>
<dbReference type="GO" id="GO:0005789">
    <property type="term" value="C:endoplasmic reticulum membrane"/>
    <property type="evidence" value="ECO:0007669"/>
    <property type="project" value="UniProtKB-SubCell"/>
</dbReference>
<organism evidence="24 25">
    <name type="scientific">Dictyostelium firmibasis</name>
    <dbReference type="NCBI Taxonomy" id="79012"/>
    <lineage>
        <taxon>Eukaryota</taxon>
        <taxon>Amoebozoa</taxon>
        <taxon>Evosea</taxon>
        <taxon>Eumycetozoa</taxon>
        <taxon>Dictyostelia</taxon>
        <taxon>Dictyosteliales</taxon>
        <taxon>Dictyosteliaceae</taxon>
        <taxon>Dictyostelium</taxon>
    </lineage>
</organism>
<name>A0AAN7TUN1_9MYCE</name>
<feature type="region of interest" description="Disordered" evidence="20">
    <location>
        <begin position="32"/>
        <end position="54"/>
    </location>
</feature>
<keyword evidence="17" id="KW-0325">Glycoprotein</keyword>
<reference evidence="24 25" key="1">
    <citation type="submission" date="2023-11" db="EMBL/GenBank/DDBJ databases">
        <title>Dfirmibasis_genome.</title>
        <authorList>
            <person name="Edelbroek B."/>
            <person name="Kjellin J."/>
            <person name="Jerlstrom-Hultqvist J."/>
            <person name="Soderbom F."/>
        </authorList>
    </citation>
    <scope>NUCLEOTIDE SEQUENCE [LARGE SCALE GENOMIC DNA]</scope>
    <source>
        <strain evidence="24 25">TNS-C-14</strain>
    </source>
</reference>
<dbReference type="AlphaFoldDB" id="A0AAN7TUN1"/>
<evidence type="ECO:0000256" key="20">
    <source>
        <dbReference type="SAM" id="MobiDB-lite"/>
    </source>
</evidence>
<feature type="domain" description="EGF-like" evidence="22 23">
    <location>
        <begin position="169"/>
        <end position="180"/>
    </location>
</feature>
<comment type="similarity">
    <text evidence="5">Belongs to the glycosyltransferase 14 family. XylT subfamily.</text>
</comment>
<evidence type="ECO:0000313" key="25">
    <source>
        <dbReference type="Proteomes" id="UP001344447"/>
    </source>
</evidence>
<evidence type="ECO:0000256" key="2">
    <source>
        <dbReference type="ARBA" id="ARBA00004648"/>
    </source>
</evidence>
<dbReference type="EC" id="2.4.2.26" evidence="6"/>
<keyword evidence="8" id="KW-0808">Transferase</keyword>
<dbReference type="InterPro" id="IPR043538">
    <property type="entry name" value="XYLT"/>
</dbReference>
<dbReference type="GO" id="GO:0015012">
    <property type="term" value="P:heparan sulfate proteoglycan biosynthetic process"/>
    <property type="evidence" value="ECO:0007669"/>
    <property type="project" value="TreeGrafter"/>
</dbReference>
<keyword evidence="10" id="KW-0479">Metal-binding</keyword>
<evidence type="ECO:0000256" key="21">
    <source>
        <dbReference type="SAM" id="SignalP"/>
    </source>
</evidence>
<keyword evidence="15" id="KW-0472">Membrane</keyword>
<keyword evidence="16" id="KW-1015">Disulfide bond</keyword>
<dbReference type="Proteomes" id="UP001344447">
    <property type="component" value="Unassembled WGS sequence"/>
</dbReference>
<feature type="chain" id="PRO_5042869117" description="protein xylosyltransferase" evidence="21">
    <location>
        <begin position="21"/>
        <end position="634"/>
    </location>
</feature>
<keyword evidence="11" id="KW-0256">Endoplasmic reticulum</keyword>
<dbReference type="GO" id="GO:0030158">
    <property type="term" value="F:protein xylosyltransferase activity"/>
    <property type="evidence" value="ECO:0007669"/>
    <property type="project" value="UniProtKB-EC"/>
</dbReference>
<evidence type="ECO:0000259" key="22">
    <source>
        <dbReference type="PROSITE" id="PS00022"/>
    </source>
</evidence>
<keyword evidence="9" id="KW-0812">Transmembrane</keyword>
<evidence type="ECO:0000256" key="7">
    <source>
        <dbReference type="ARBA" id="ARBA00022676"/>
    </source>
</evidence>
<sequence length="634" mass="74895">MKRIHLLFLFLFISTIITIGFFRDSKNQESIKKNNNNNNNNNNDNNNNNNNNIINNNINSFNNINKNENNKIIVNNENQNKYYNNERLKKNHQNNGQNDNNKIPQHENYLKKKRSPRPNPISNINNKNNDQLLNNNIKIEKIETHFESIELSINKMNCENGGIGFSGECICSYGYSGDKCEIIDHDNPCTQVKMNIEYLYNPNLVSSDKCISSGPSICCWSKFRTISNISTSKLQDSNMSELNQEQHNEIIKSILTNYGPWNENDKKMIKYLIKSNDNDKTYQLKYNTKHFMSKHDQHDNHKKPKLAFVLMIHNIDMESIKLLFDNIYKPKHYYVIHIDNNFKDEILINELKEFINNLYKLKIKNNLLLDSNYPNNIEILETRFNGAWGSIALVYSEIASYTKLFDMLEQRHSITGRKEKWSHVINLSINDFPIKTIEKLEYFFSSNGNIKRNFLNEEDKEKEIIRYNKPWVECKTIEDNKSNIVGFNFENNYGSSSNNNNNENGICGCTGMEHTMDRSKYKEGSQWHFITYKFANYLISDFKAIKRLFSMKFSYIPDESFFQLAKSESYFFNETDSWDFSNYRFIPWYNSAIGLKVRLEEVENNFNNQTWSYFTRKVYTTDVKKAIIEKYLKD</sequence>
<evidence type="ECO:0000256" key="3">
    <source>
        <dbReference type="ARBA" id="ARBA00004840"/>
    </source>
</evidence>
<evidence type="ECO:0000256" key="4">
    <source>
        <dbReference type="ARBA" id="ARBA00005093"/>
    </source>
</evidence>
<evidence type="ECO:0000256" key="8">
    <source>
        <dbReference type="ARBA" id="ARBA00022679"/>
    </source>
</evidence>
<comment type="pathway">
    <text evidence="3">Glycan metabolism; chondroitin sulfate biosynthesis.</text>
</comment>
<feature type="compositionally biased region" description="Low complexity" evidence="20">
    <location>
        <begin position="33"/>
        <end position="54"/>
    </location>
</feature>
<feature type="signal peptide" evidence="21">
    <location>
        <begin position="1"/>
        <end position="20"/>
    </location>
</feature>
<keyword evidence="13" id="KW-1133">Transmembrane helix</keyword>
<dbReference type="PANTHER" id="PTHR46025:SF3">
    <property type="entry name" value="XYLOSYLTRANSFERASE OXT"/>
    <property type="match status" value="1"/>
</dbReference>
<keyword evidence="12" id="KW-0735">Signal-anchor</keyword>
<evidence type="ECO:0000256" key="18">
    <source>
        <dbReference type="ARBA" id="ARBA00042865"/>
    </source>
</evidence>
<comment type="pathway">
    <text evidence="4">Glycan metabolism; heparan sulfate biosynthesis.</text>
</comment>
<comment type="caution">
    <text evidence="24">The sequence shown here is derived from an EMBL/GenBank/DDBJ whole genome shotgun (WGS) entry which is preliminary data.</text>
</comment>
<dbReference type="PANTHER" id="PTHR46025">
    <property type="entry name" value="XYLOSYLTRANSFERASE OXT"/>
    <property type="match status" value="1"/>
</dbReference>
<evidence type="ECO:0000256" key="10">
    <source>
        <dbReference type="ARBA" id="ARBA00022723"/>
    </source>
</evidence>
<evidence type="ECO:0000313" key="24">
    <source>
        <dbReference type="EMBL" id="KAK5576341.1"/>
    </source>
</evidence>
<gene>
    <name evidence="24" type="ORF">RB653_007482</name>
</gene>
<evidence type="ECO:0000256" key="19">
    <source>
        <dbReference type="ARBA" id="ARBA00047847"/>
    </source>
</evidence>
<evidence type="ECO:0000256" key="11">
    <source>
        <dbReference type="ARBA" id="ARBA00022824"/>
    </source>
</evidence>
<proteinExistence type="inferred from homology"/>